<dbReference type="SUPFAM" id="SSF50129">
    <property type="entry name" value="GroES-like"/>
    <property type="match status" value="1"/>
</dbReference>
<dbReference type="SMART" id="SM00829">
    <property type="entry name" value="PKS_ER"/>
    <property type="match status" value="1"/>
</dbReference>
<dbReference type="Pfam" id="PF08240">
    <property type="entry name" value="ADH_N"/>
    <property type="match status" value="1"/>
</dbReference>
<evidence type="ECO:0000256" key="2">
    <source>
        <dbReference type="ARBA" id="ARBA00023002"/>
    </source>
</evidence>
<gene>
    <name evidence="4" type="ORF">GCM10011387_22440</name>
</gene>
<keyword evidence="1" id="KW-0521">NADP</keyword>
<dbReference type="RefSeq" id="WP_229663600.1">
    <property type="nucleotide sequence ID" value="NZ_BMIL01000007.1"/>
</dbReference>
<dbReference type="Gene3D" id="3.90.180.10">
    <property type="entry name" value="Medium-chain alcohol dehydrogenases, catalytic domain"/>
    <property type="match status" value="1"/>
</dbReference>
<reference evidence="4" key="1">
    <citation type="journal article" date="2014" name="Int. J. Syst. Evol. Microbiol.">
        <title>Complete genome sequence of Corynebacterium casei LMG S-19264T (=DSM 44701T), isolated from a smear-ripened cheese.</title>
        <authorList>
            <consortium name="US DOE Joint Genome Institute (JGI-PGF)"/>
            <person name="Walter F."/>
            <person name="Albersmeier A."/>
            <person name="Kalinowski J."/>
            <person name="Ruckert C."/>
        </authorList>
    </citation>
    <scope>NUCLEOTIDE SEQUENCE</scope>
    <source>
        <strain evidence="4">CGMCC 1.15343</strain>
    </source>
</reference>
<dbReference type="Gene3D" id="3.40.50.720">
    <property type="entry name" value="NAD(P)-binding Rossmann-like Domain"/>
    <property type="match status" value="1"/>
</dbReference>
<dbReference type="InterPro" id="IPR013154">
    <property type="entry name" value="ADH-like_N"/>
</dbReference>
<dbReference type="InterPro" id="IPR013149">
    <property type="entry name" value="ADH-like_C"/>
</dbReference>
<dbReference type="Pfam" id="PF00107">
    <property type="entry name" value="ADH_zinc_N"/>
    <property type="match status" value="1"/>
</dbReference>
<dbReference type="Proteomes" id="UP000651668">
    <property type="component" value="Unassembled WGS sequence"/>
</dbReference>
<protein>
    <submittedName>
        <fullName evidence="4">NADPH:quinone reductase</fullName>
    </submittedName>
</protein>
<dbReference type="InterPro" id="IPR036291">
    <property type="entry name" value="NAD(P)-bd_dom_sf"/>
</dbReference>
<dbReference type="GO" id="GO:0016651">
    <property type="term" value="F:oxidoreductase activity, acting on NAD(P)H"/>
    <property type="evidence" value="ECO:0007669"/>
    <property type="project" value="TreeGrafter"/>
</dbReference>
<comment type="caution">
    <text evidence="4">The sequence shown here is derived from an EMBL/GenBank/DDBJ whole genome shotgun (WGS) entry which is preliminary data.</text>
</comment>
<dbReference type="InterPro" id="IPR020843">
    <property type="entry name" value="ER"/>
</dbReference>
<evidence type="ECO:0000313" key="5">
    <source>
        <dbReference type="Proteomes" id="UP000651668"/>
    </source>
</evidence>
<accession>A0A916UCM1</accession>
<evidence type="ECO:0000259" key="3">
    <source>
        <dbReference type="SMART" id="SM00829"/>
    </source>
</evidence>
<sequence>MESMLAAVLHQPGGAENLVLEERSIPVSVGDHVLIKVKAFGLNRSELMTRKGLSPEVSFPRVLGIECVGEVEEDPSGEFKKGQKVAAFMGGMGRDFDGSYAQYCLVPKSIIQPFISNLSWDKLGAIPEMFQTVYGSLHLALKIHKGEVILIRGGTSSIGMLAIKLAKLHGLTVLATTRNPSKKELLAVNGADHVLIDDGSLVSKVKRLYPNGVTKTLELIGATTLKDSLDCTAPFGTVCMTGMLSEQWSINDFAPMEYIPATVNLTIYDSGQIRVEKEHFQQFILDLEAGRIELSLNRTFNLKDIKEAHLTMESNAGAGKIVVLTN</sequence>
<dbReference type="CDD" id="cd08243">
    <property type="entry name" value="quinone_oxidoreductase_like_1"/>
    <property type="match status" value="1"/>
</dbReference>
<dbReference type="SUPFAM" id="SSF51735">
    <property type="entry name" value="NAD(P)-binding Rossmann-fold domains"/>
    <property type="match status" value="1"/>
</dbReference>
<dbReference type="InterPro" id="IPR011032">
    <property type="entry name" value="GroES-like_sf"/>
</dbReference>
<organism evidence="4 5">
    <name type="scientific">Pedobacter quisquiliarum</name>
    <dbReference type="NCBI Taxonomy" id="1834438"/>
    <lineage>
        <taxon>Bacteria</taxon>
        <taxon>Pseudomonadati</taxon>
        <taxon>Bacteroidota</taxon>
        <taxon>Sphingobacteriia</taxon>
        <taxon>Sphingobacteriales</taxon>
        <taxon>Sphingobacteriaceae</taxon>
        <taxon>Pedobacter</taxon>
    </lineage>
</organism>
<keyword evidence="2" id="KW-0560">Oxidoreductase</keyword>
<dbReference type="PANTHER" id="PTHR48106">
    <property type="entry name" value="QUINONE OXIDOREDUCTASE PIG3-RELATED"/>
    <property type="match status" value="1"/>
</dbReference>
<feature type="domain" description="Enoyl reductase (ER)" evidence="3">
    <location>
        <begin position="13"/>
        <end position="323"/>
    </location>
</feature>
<dbReference type="GO" id="GO:0070402">
    <property type="term" value="F:NADPH binding"/>
    <property type="evidence" value="ECO:0007669"/>
    <property type="project" value="TreeGrafter"/>
</dbReference>
<proteinExistence type="predicted"/>
<dbReference type="PANTHER" id="PTHR48106:SF18">
    <property type="entry name" value="QUINONE OXIDOREDUCTASE PIG3"/>
    <property type="match status" value="1"/>
</dbReference>
<evidence type="ECO:0000313" key="4">
    <source>
        <dbReference type="EMBL" id="GGC68538.1"/>
    </source>
</evidence>
<name>A0A916UCM1_9SPHI</name>
<evidence type="ECO:0000256" key="1">
    <source>
        <dbReference type="ARBA" id="ARBA00022857"/>
    </source>
</evidence>
<keyword evidence="5" id="KW-1185">Reference proteome</keyword>
<reference evidence="4" key="2">
    <citation type="submission" date="2020-09" db="EMBL/GenBank/DDBJ databases">
        <authorList>
            <person name="Sun Q."/>
            <person name="Zhou Y."/>
        </authorList>
    </citation>
    <scope>NUCLEOTIDE SEQUENCE</scope>
    <source>
        <strain evidence="4">CGMCC 1.15343</strain>
    </source>
</reference>
<dbReference type="EMBL" id="BMIL01000007">
    <property type="protein sequence ID" value="GGC68538.1"/>
    <property type="molecule type" value="Genomic_DNA"/>
</dbReference>
<dbReference type="AlphaFoldDB" id="A0A916UCM1"/>